<evidence type="ECO:0000313" key="5">
    <source>
        <dbReference type="EMBL" id="HJA86951.1"/>
    </source>
</evidence>
<dbReference type="GO" id="GO:0016020">
    <property type="term" value="C:membrane"/>
    <property type="evidence" value="ECO:0007669"/>
    <property type="project" value="GOC"/>
</dbReference>
<keyword evidence="1" id="KW-0479">Metal-binding</keyword>
<dbReference type="Pfam" id="PF00149">
    <property type="entry name" value="Metallophos"/>
    <property type="match status" value="1"/>
</dbReference>
<evidence type="ECO:0000313" key="6">
    <source>
        <dbReference type="Proteomes" id="UP000823862"/>
    </source>
</evidence>
<comment type="caution">
    <text evidence="5">The sequence shown here is derived from an EMBL/GenBank/DDBJ whole genome shotgun (WGS) entry which is preliminary data.</text>
</comment>
<dbReference type="GO" id="GO:0046872">
    <property type="term" value="F:metal ion binding"/>
    <property type="evidence" value="ECO:0007669"/>
    <property type="project" value="UniProtKB-KW"/>
</dbReference>
<dbReference type="AlphaFoldDB" id="A0A9D2HYZ6"/>
<protein>
    <submittedName>
        <fullName evidence="5">Metallophosphoesterase</fullName>
    </submittedName>
</protein>
<keyword evidence="3" id="KW-1133">Transmembrane helix</keyword>
<dbReference type="InterPro" id="IPR004843">
    <property type="entry name" value="Calcineurin-like_PHP"/>
</dbReference>
<keyword evidence="3" id="KW-0812">Transmembrane</keyword>
<feature type="transmembrane region" description="Helical" evidence="3">
    <location>
        <begin position="66"/>
        <end position="86"/>
    </location>
</feature>
<organism evidence="5 6">
    <name type="scientific">Candidatus Bacteroides avicola</name>
    <dbReference type="NCBI Taxonomy" id="2838468"/>
    <lineage>
        <taxon>Bacteria</taxon>
        <taxon>Pseudomonadati</taxon>
        <taxon>Bacteroidota</taxon>
        <taxon>Bacteroidia</taxon>
        <taxon>Bacteroidales</taxon>
        <taxon>Bacteroidaceae</taxon>
        <taxon>Bacteroides</taxon>
    </lineage>
</organism>
<dbReference type="PANTHER" id="PTHR31302:SF31">
    <property type="entry name" value="PHOSPHODIESTERASE YAEI"/>
    <property type="match status" value="1"/>
</dbReference>
<keyword evidence="2" id="KW-0378">Hydrolase</keyword>
<dbReference type="Proteomes" id="UP000823862">
    <property type="component" value="Unassembled WGS sequence"/>
</dbReference>
<accession>A0A9D2HYZ6</accession>
<dbReference type="SUPFAM" id="SSF56300">
    <property type="entry name" value="Metallo-dependent phosphatases"/>
    <property type="match status" value="1"/>
</dbReference>
<dbReference type="GO" id="GO:0009245">
    <property type="term" value="P:lipid A biosynthetic process"/>
    <property type="evidence" value="ECO:0007669"/>
    <property type="project" value="TreeGrafter"/>
</dbReference>
<dbReference type="InterPro" id="IPR051158">
    <property type="entry name" value="Metallophosphoesterase_sf"/>
</dbReference>
<reference evidence="5" key="2">
    <citation type="submission" date="2021-04" db="EMBL/GenBank/DDBJ databases">
        <authorList>
            <person name="Gilroy R."/>
        </authorList>
    </citation>
    <scope>NUCLEOTIDE SEQUENCE</scope>
    <source>
        <strain evidence="5">ChiHjej12B11-9795</strain>
    </source>
</reference>
<evidence type="ECO:0000256" key="1">
    <source>
        <dbReference type="ARBA" id="ARBA00022723"/>
    </source>
</evidence>
<evidence type="ECO:0000256" key="2">
    <source>
        <dbReference type="ARBA" id="ARBA00022801"/>
    </source>
</evidence>
<keyword evidence="3" id="KW-0472">Membrane</keyword>
<feature type="transmembrane region" description="Helical" evidence="3">
    <location>
        <begin position="106"/>
        <end position="126"/>
    </location>
</feature>
<evidence type="ECO:0000256" key="3">
    <source>
        <dbReference type="SAM" id="Phobius"/>
    </source>
</evidence>
<name>A0A9D2HYZ6_9BACE</name>
<feature type="transmembrane region" description="Helical" evidence="3">
    <location>
        <begin position="35"/>
        <end position="54"/>
    </location>
</feature>
<dbReference type="CDD" id="cd07385">
    <property type="entry name" value="MPP_YkuE_C"/>
    <property type="match status" value="1"/>
</dbReference>
<reference evidence="5" key="1">
    <citation type="journal article" date="2021" name="PeerJ">
        <title>Extensive microbial diversity within the chicken gut microbiome revealed by metagenomics and culture.</title>
        <authorList>
            <person name="Gilroy R."/>
            <person name="Ravi A."/>
            <person name="Getino M."/>
            <person name="Pursley I."/>
            <person name="Horton D.L."/>
            <person name="Alikhan N.F."/>
            <person name="Baker D."/>
            <person name="Gharbi K."/>
            <person name="Hall N."/>
            <person name="Watson M."/>
            <person name="Adriaenssens E.M."/>
            <person name="Foster-Nyarko E."/>
            <person name="Jarju S."/>
            <person name="Secka A."/>
            <person name="Antonio M."/>
            <person name="Oren A."/>
            <person name="Chaudhuri R.R."/>
            <person name="La Ragione R."/>
            <person name="Hildebrand F."/>
            <person name="Pallen M.J."/>
        </authorList>
    </citation>
    <scope>NUCLEOTIDE SEQUENCE</scope>
    <source>
        <strain evidence="5">ChiHjej12B11-9795</strain>
    </source>
</reference>
<gene>
    <name evidence="5" type="ORF">H9950_12330</name>
</gene>
<dbReference type="EMBL" id="DWZI01000064">
    <property type="protein sequence ID" value="HJA86951.1"/>
    <property type="molecule type" value="Genomic_DNA"/>
</dbReference>
<dbReference type="PANTHER" id="PTHR31302">
    <property type="entry name" value="TRANSMEMBRANE PROTEIN WITH METALLOPHOSPHOESTERASE DOMAIN-RELATED"/>
    <property type="match status" value="1"/>
</dbReference>
<evidence type="ECO:0000259" key="4">
    <source>
        <dbReference type="Pfam" id="PF00149"/>
    </source>
</evidence>
<feature type="domain" description="Calcineurin-like phosphoesterase" evidence="4">
    <location>
        <begin position="152"/>
        <end position="331"/>
    </location>
</feature>
<dbReference type="GO" id="GO:0008758">
    <property type="term" value="F:UDP-2,3-diacylglucosamine hydrolase activity"/>
    <property type="evidence" value="ECO:0007669"/>
    <property type="project" value="TreeGrafter"/>
</dbReference>
<dbReference type="Gene3D" id="3.60.21.10">
    <property type="match status" value="1"/>
</dbReference>
<dbReference type="InterPro" id="IPR029052">
    <property type="entry name" value="Metallo-depent_PP-like"/>
</dbReference>
<proteinExistence type="predicted"/>
<sequence>MHRITLLLLLTLLLPDLYIYFVYITRKTRNSLLRLSYWIPTLLLGILYVYYMYLTGDNPMSHHAQGIGRLAIALMLFATPKTVFMLCSLTGNLLHALIKPCPRLPFTLSGIILGAVCFGCIAYGSFIGITRFEIKQVEYASPRLPAGFDGYRIVQLSDIHIGSWQGHPQPMQELVSLVNEQQADLLVFTGDLVNQQSHELDGFQDILGQLHAKDGVYSILGNHDYGTYYHWKSVEEEKANLTYLIRQQETMGWKMLNNSHDIIRHQGDSIALIGVENDGEPPFSQYADLPQAMQGTGGMFKLLLSHNPTHWRREVLPCSDIDLMLAGHTHAMQGIFFGHSLAELKYPEWKGMYQEGERALYVNIGIGYVGLPFRFGAWPEITVITLRKKTE</sequence>